<organism evidence="8 9">
    <name type="scientific">Nicotiana attenuata</name>
    <name type="common">Coyote tobacco</name>
    <dbReference type="NCBI Taxonomy" id="49451"/>
    <lineage>
        <taxon>Eukaryota</taxon>
        <taxon>Viridiplantae</taxon>
        <taxon>Streptophyta</taxon>
        <taxon>Embryophyta</taxon>
        <taxon>Tracheophyta</taxon>
        <taxon>Spermatophyta</taxon>
        <taxon>Magnoliopsida</taxon>
        <taxon>eudicotyledons</taxon>
        <taxon>Gunneridae</taxon>
        <taxon>Pentapetalae</taxon>
        <taxon>asterids</taxon>
        <taxon>lamiids</taxon>
        <taxon>Solanales</taxon>
        <taxon>Solanaceae</taxon>
        <taxon>Nicotianoideae</taxon>
        <taxon>Nicotianeae</taxon>
        <taxon>Nicotiana</taxon>
    </lineage>
</organism>
<evidence type="ECO:0000256" key="5">
    <source>
        <dbReference type="ARBA" id="ARBA00023242"/>
    </source>
</evidence>
<reference evidence="8" key="1">
    <citation type="submission" date="2016-11" db="EMBL/GenBank/DDBJ databases">
        <title>The genome of Nicotiana attenuata.</title>
        <authorList>
            <person name="Xu S."/>
            <person name="Brockmoeller T."/>
            <person name="Gaquerel E."/>
            <person name="Navarro A."/>
            <person name="Kuhl H."/>
            <person name="Gase K."/>
            <person name="Ling Z."/>
            <person name="Zhou W."/>
            <person name="Kreitzer C."/>
            <person name="Stanke M."/>
            <person name="Tang H."/>
            <person name="Lyons E."/>
            <person name="Pandey P."/>
            <person name="Pandey S.P."/>
            <person name="Timmermann B."/>
            <person name="Baldwin I.T."/>
        </authorList>
    </citation>
    <scope>NUCLEOTIDE SEQUENCE [LARGE SCALE GENOMIC DNA]</scope>
    <source>
        <strain evidence="8">UT</strain>
    </source>
</reference>
<dbReference type="GO" id="GO:0003677">
    <property type="term" value="F:DNA binding"/>
    <property type="evidence" value="ECO:0007669"/>
    <property type="project" value="UniProtKB-KW"/>
</dbReference>
<evidence type="ECO:0000256" key="3">
    <source>
        <dbReference type="ARBA" id="ARBA00023125"/>
    </source>
</evidence>
<dbReference type="PANTHER" id="PTHR31391">
    <property type="entry name" value="B3 DOMAIN-CONTAINING PROTEIN OS11G0197600-RELATED"/>
    <property type="match status" value="1"/>
</dbReference>
<dbReference type="CDD" id="cd10017">
    <property type="entry name" value="B3_DNA"/>
    <property type="match status" value="2"/>
</dbReference>
<accession>A0A1J6KWB4</accession>
<feature type="compositionally biased region" description="Basic and acidic residues" evidence="6">
    <location>
        <begin position="136"/>
        <end position="160"/>
    </location>
</feature>
<keyword evidence="9" id="KW-1185">Reference proteome</keyword>
<dbReference type="InterPro" id="IPR015300">
    <property type="entry name" value="DNA-bd_pseudobarrel_sf"/>
</dbReference>
<evidence type="ECO:0000256" key="6">
    <source>
        <dbReference type="SAM" id="MobiDB-lite"/>
    </source>
</evidence>
<dbReference type="GO" id="GO:0005634">
    <property type="term" value="C:nucleus"/>
    <property type="evidence" value="ECO:0007669"/>
    <property type="project" value="UniProtKB-SubCell"/>
</dbReference>
<dbReference type="Gramene" id="OIT27035">
    <property type="protein sequence ID" value="OIT27035"/>
    <property type="gene ID" value="A4A49_23871"/>
</dbReference>
<dbReference type="SMR" id="A0A1J6KWB4"/>
<dbReference type="Gene3D" id="2.40.330.10">
    <property type="entry name" value="DNA-binding pseudobarrel domain"/>
    <property type="match status" value="2"/>
</dbReference>
<dbReference type="OMA" id="ASIRCRM"/>
<keyword evidence="5" id="KW-0539">Nucleus</keyword>
<evidence type="ECO:0000313" key="8">
    <source>
        <dbReference type="EMBL" id="OIT27035.1"/>
    </source>
</evidence>
<dbReference type="PROSITE" id="PS50863">
    <property type="entry name" value="B3"/>
    <property type="match status" value="2"/>
</dbReference>
<dbReference type="InterPro" id="IPR044837">
    <property type="entry name" value="REM16-like"/>
</dbReference>
<gene>
    <name evidence="8" type="ORF">A4A49_23871</name>
</gene>
<dbReference type="PANTHER" id="PTHR31391:SF137">
    <property type="entry name" value="B3 DOMAIN-CONTAINING PROTEIN REM16-LIKE"/>
    <property type="match status" value="1"/>
</dbReference>
<evidence type="ECO:0000256" key="2">
    <source>
        <dbReference type="ARBA" id="ARBA00023015"/>
    </source>
</evidence>
<evidence type="ECO:0000256" key="1">
    <source>
        <dbReference type="ARBA" id="ARBA00004123"/>
    </source>
</evidence>
<feature type="region of interest" description="Disordered" evidence="6">
    <location>
        <begin position="131"/>
        <end position="160"/>
    </location>
</feature>
<dbReference type="InterPro" id="IPR003340">
    <property type="entry name" value="B3_DNA-bd"/>
</dbReference>
<proteinExistence type="predicted"/>
<sequence length="351" mass="41478">MATICERCKVIEKQKYWEEFHKHQFFKIMVNDFRCKLRIPHKFVLNLKDSYKLLGRKILRGPSGNTWTVEVKRREDDDYMFCNGWELFVKDHCLEEADLLVFKMKSFSSFDVGIFDLSACEKEETFFVNKNRNPCKHPDEHTTDQEESSETEHSSEEESYGKKYAFHSSQLISKGKKMKKILIAKQQINRKKECTPSSLRKKNIEPEEKMPIFSNRHQVTKREEVFQQASRHKSSVPFFLMTMQPTHVYLGQLKLPKKWANRYMRKKYETINLRVPSSGRRWAVAVSYRQEGLVMQSGWEDFVMDNDVEEFDICVFELAQGGKHNLIPVVLDVYIHRVNMRPSCSNSTSID</sequence>
<dbReference type="SUPFAM" id="SSF101936">
    <property type="entry name" value="DNA-binding pseudobarrel domain"/>
    <property type="match status" value="2"/>
</dbReference>
<protein>
    <submittedName>
        <fullName evidence="8">B3 domain-containing protein</fullName>
    </submittedName>
</protein>
<keyword evidence="3" id="KW-0238">DNA-binding</keyword>
<feature type="domain" description="TF-B3" evidence="7">
    <location>
        <begin position="22"/>
        <end position="118"/>
    </location>
</feature>
<dbReference type="STRING" id="49451.A0A1J6KWB4"/>
<evidence type="ECO:0000313" key="9">
    <source>
        <dbReference type="Proteomes" id="UP000187609"/>
    </source>
</evidence>
<comment type="caution">
    <text evidence="8">The sequence shown here is derived from an EMBL/GenBank/DDBJ whole genome shotgun (WGS) entry which is preliminary data.</text>
</comment>
<dbReference type="EMBL" id="MJEQ01002558">
    <property type="protein sequence ID" value="OIT27035.1"/>
    <property type="molecule type" value="Genomic_DNA"/>
</dbReference>
<evidence type="ECO:0000256" key="4">
    <source>
        <dbReference type="ARBA" id="ARBA00023163"/>
    </source>
</evidence>
<dbReference type="OrthoDB" id="590488at2759"/>
<keyword evidence="2" id="KW-0805">Transcription regulation</keyword>
<dbReference type="SMART" id="SM01019">
    <property type="entry name" value="B3"/>
    <property type="match status" value="2"/>
</dbReference>
<name>A0A1J6KWB4_NICAT</name>
<comment type="subcellular location">
    <subcellularLocation>
        <location evidence="1">Nucleus</location>
    </subcellularLocation>
</comment>
<dbReference type="AlphaFoldDB" id="A0A1J6KWB4"/>
<dbReference type="Proteomes" id="UP000187609">
    <property type="component" value="Unassembled WGS sequence"/>
</dbReference>
<dbReference type="KEGG" id="nau:109214509"/>
<feature type="domain" description="TF-B3" evidence="7">
    <location>
        <begin position="238"/>
        <end position="333"/>
    </location>
</feature>
<evidence type="ECO:0000259" key="7">
    <source>
        <dbReference type="PROSITE" id="PS50863"/>
    </source>
</evidence>
<dbReference type="Pfam" id="PF02362">
    <property type="entry name" value="B3"/>
    <property type="match status" value="2"/>
</dbReference>
<keyword evidence="4" id="KW-0804">Transcription</keyword>